<accession>A0A840WRM9</accession>
<reference evidence="14 15" key="1">
    <citation type="submission" date="2020-08" db="EMBL/GenBank/DDBJ databases">
        <title>Genomic Encyclopedia of Type Strains, Phase IV (KMG-IV): sequencing the most valuable type-strain genomes for metagenomic binning, comparative biology and taxonomic classification.</title>
        <authorList>
            <person name="Goeker M."/>
        </authorList>
    </citation>
    <scope>NUCLEOTIDE SEQUENCE [LARGE SCALE GENOMIC DNA]</scope>
    <source>
        <strain evidence="14 15">DSM 103377</strain>
    </source>
</reference>
<dbReference type="GO" id="GO:0009055">
    <property type="term" value="F:electron transfer activity"/>
    <property type="evidence" value="ECO:0007669"/>
    <property type="project" value="InterPro"/>
</dbReference>
<dbReference type="PANTHER" id="PTHR10978">
    <property type="entry name" value="SUCCINATE DEHYDROGENASE CYTOCHROME B560 SUBUNIT"/>
    <property type="match status" value="1"/>
</dbReference>
<evidence type="ECO:0000256" key="4">
    <source>
        <dbReference type="ARBA" id="ARBA00020076"/>
    </source>
</evidence>
<dbReference type="InterPro" id="IPR000701">
    <property type="entry name" value="SuccDH_FuR_B_TM-su"/>
</dbReference>
<feature type="transmembrane region" description="Helical" evidence="13">
    <location>
        <begin position="108"/>
        <end position="127"/>
    </location>
</feature>
<dbReference type="Proteomes" id="UP000553766">
    <property type="component" value="Unassembled WGS sequence"/>
</dbReference>
<evidence type="ECO:0000256" key="12">
    <source>
        <dbReference type="PIRSR" id="PIRSR000178-1"/>
    </source>
</evidence>
<dbReference type="GO" id="GO:0006099">
    <property type="term" value="P:tricarboxylic acid cycle"/>
    <property type="evidence" value="ECO:0007669"/>
    <property type="project" value="InterPro"/>
</dbReference>
<name>A0A840WRM9_9RHOB</name>
<sequence>MADVNRGNRPLSPHLGIYHYYITMIASITNRIAGVGLAVGALLAVWWLLAAATDAAYFATVDGLVTSIIGDIVMLGSLFALWWHFFGGLRHLYWDTNRGFNLDVANKLSLYSMIGAVVMTIISLLIIL</sequence>
<dbReference type="PIRSF" id="PIRSF000178">
    <property type="entry name" value="SDH_cyt_b560"/>
    <property type="match status" value="1"/>
</dbReference>
<dbReference type="Gene3D" id="1.20.1300.10">
    <property type="entry name" value="Fumarate reductase/succinate dehydrogenase, transmembrane subunit"/>
    <property type="match status" value="1"/>
</dbReference>
<evidence type="ECO:0000256" key="5">
    <source>
        <dbReference type="ARBA" id="ARBA00022617"/>
    </source>
</evidence>
<keyword evidence="6 13" id="KW-0812">Transmembrane</keyword>
<evidence type="ECO:0000256" key="2">
    <source>
        <dbReference type="ARBA" id="ARBA00004370"/>
    </source>
</evidence>
<comment type="similarity">
    <text evidence="3">Belongs to the cytochrome b560 family.</text>
</comment>
<keyword evidence="15" id="KW-1185">Reference proteome</keyword>
<evidence type="ECO:0000256" key="10">
    <source>
        <dbReference type="ARBA" id="ARBA00023136"/>
    </source>
</evidence>
<evidence type="ECO:0000256" key="13">
    <source>
        <dbReference type="SAM" id="Phobius"/>
    </source>
</evidence>
<protein>
    <recommendedName>
        <fullName evidence="4">Succinate dehydrogenase cytochrome b556 subunit</fullName>
    </recommendedName>
</protein>
<dbReference type="RefSeq" id="WP_184012556.1">
    <property type="nucleotide sequence ID" value="NZ_JACIJS010000008.1"/>
</dbReference>
<evidence type="ECO:0000256" key="1">
    <source>
        <dbReference type="ARBA" id="ARBA00004050"/>
    </source>
</evidence>
<feature type="binding site" description="axial binding residue" evidence="12">
    <location>
        <position position="84"/>
    </location>
    <ligand>
        <name>heme</name>
        <dbReference type="ChEBI" id="CHEBI:30413"/>
        <note>ligand shared with second transmembrane subunit</note>
    </ligand>
    <ligandPart>
        <name>Fe</name>
        <dbReference type="ChEBI" id="CHEBI:18248"/>
    </ligandPart>
</feature>
<dbReference type="Pfam" id="PF01127">
    <property type="entry name" value="Sdh_cyt"/>
    <property type="match status" value="1"/>
</dbReference>
<feature type="transmembrane region" description="Helical" evidence="13">
    <location>
        <begin position="20"/>
        <end position="49"/>
    </location>
</feature>
<feature type="transmembrane region" description="Helical" evidence="13">
    <location>
        <begin position="61"/>
        <end position="85"/>
    </location>
</feature>
<dbReference type="EMBL" id="JACIJS010000008">
    <property type="protein sequence ID" value="MBB5516693.1"/>
    <property type="molecule type" value="Genomic_DNA"/>
</dbReference>
<keyword evidence="7 12" id="KW-0479">Metal-binding</keyword>
<organism evidence="14 15">
    <name type="scientific">Rubricella aquisinus</name>
    <dbReference type="NCBI Taxonomy" id="2028108"/>
    <lineage>
        <taxon>Bacteria</taxon>
        <taxon>Pseudomonadati</taxon>
        <taxon>Pseudomonadota</taxon>
        <taxon>Alphaproteobacteria</taxon>
        <taxon>Rhodobacterales</taxon>
        <taxon>Paracoccaceae</taxon>
        <taxon>Rubricella</taxon>
    </lineage>
</organism>
<comment type="subunit">
    <text evidence="11">Part of an enzyme complex containing four subunits: a flavoprotein, an iron-sulfur protein, plus two membrane-anchoring proteins, SdhC and SdhD. The complex can form homotrimers.</text>
</comment>
<evidence type="ECO:0000256" key="9">
    <source>
        <dbReference type="ARBA" id="ARBA00023004"/>
    </source>
</evidence>
<evidence type="ECO:0000313" key="14">
    <source>
        <dbReference type="EMBL" id="MBB5516693.1"/>
    </source>
</evidence>
<keyword evidence="5 12" id="KW-0349">Heme</keyword>
<evidence type="ECO:0000256" key="7">
    <source>
        <dbReference type="ARBA" id="ARBA00022723"/>
    </source>
</evidence>
<evidence type="ECO:0000256" key="3">
    <source>
        <dbReference type="ARBA" id="ARBA00007244"/>
    </source>
</evidence>
<dbReference type="GO" id="GO:0016020">
    <property type="term" value="C:membrane"/>
    <property type="evidence" value="ECO:0007669"/>
    <property type="project" value="UniProtKB-SubCell"/>
</dbReference>
<dbReference type="AlphaFoldDB" id="A0A840WRM9"/>
<keyword evidence="8 13" id="KW-1133">Transmembrane helix</keyword>
<evidence type="ECO:0000256" key="6">
    <source>
        <dbReference type="ARBA" id="ARBA00022692"/>
    </source>
</evidence>
<comment type="function">
    <text evidence="1">Membrane-anchoring subunit of succinate dehydrogenase (SDH).</text>
</comment>
<comment type="cofactor">
    <cofactor evidence="12">
        <name>heme</name>
        <dbReference type="ChEBI" id="CHEBI:30413"/>
    </cofactor>
    <text evidence="12">The heme is bound between the two transmembrane subunits.</text>
</comment>
<comment type="caution">
    <text evidence="14">The sequence shown here is derived from an EMBL/GenBank/DDBJ whole genome shotgun (WGS) entry which is preliminary data.</text>
</comment>
<dbReference type="SUPFAM" id="SSF81343">
    <property type="entry name" value="Fumarate reductase respiratory complex transmembrane subunits"/>
    <property type="match status" value="1"/>
</dbReference>
<evidence type="ECO:0000313" key="15">
    <source>
        <dbReference type="Proteomes" id="UP000553766"/>
    </source>
</evidence>
<gene>
    <name evidence="14" type="ORF">FHS89_002733</name>
</gene>
<dbReference type="GO" id="GO:0046872">
    <property type="term" value="F:metal ion binding"/>
    <property type="evidence" value="ECO:0007669"/>
    <property type="project" value="UniProtKB-KW"/>
</dbReference>
<proteinExistence type="inferred from homology"/>
<evidence type="ECO:0000256" key="8">
    <source>
        <dbReference type="ARBA" id="ARBA00022989"/>
    </source>
</evidence>
<dbReference type="PANTHER" id="PTHR10978:SF5">
    <property type="entry name" value="SUCCINATE DEHYDROGENASE CYTOCHROME B560 SUBUNIT, MITOCHONDRIAL"/>
    <property type="match status" value="1"/>
</dbReference>
<dbReference type="CDD" id="cd03499">
    <property type="entry name" value="SQR_TypeC_SdhC"/>
    <property type="match status" value="1"/>
</dbReference>
<dbReference type="NCBIfam" id="TIGR02970">
    <property type="entry name" value="succ_dehyd_cytB"/>
    <property type="match status" value="1"/>
</dbReference>
<dbReference type="InterPro" id="IPR014314">
    <property type="entry name" value="Succ_DH_cytb556"/>
</dbReference>
<keyword evidence="10 13" id="KW-0472">Membrane</keyword>
<comment type="subcellular location">
    <subcellularLocation>
        <location evidence="2">Membrane</location>
    </subcellularLocation>
</comment>
<dbReference type="InterPro" id="IPR034804">
    <property type="entry name" value="SQR/QFR_C/D"/>
</dbReference>
<keyword evidence="9 12" id="KW-0408">Iron</keyword>
<evidence type="ECO:0000256" key="11">
    <source>
        <dbReference type="ARBA" id="ARBA00025912"/>
    </source>
</evidence>